<accession>A0AA35YMJ5</accession>
<dbReference type="EMBL" id="OX465079">
    <property type="protein sequence ID" value="CAI9276649.1"/>
    <property type="molecule type" value="Genomic_DNA"/>
</dbReference>
<dbReference type="AlphaFoldDB" id="A0AA35YMJ5"/>
<reference evidence="1" key="1">
    <citation type="submission" date="2023-04" db="EMBL/GenBank/DDBJ databases">
        <authorList>
            <person name="Vijverberg K."/>
            <person name="Xiong W."/>
            <person name="Schranz E."/>
        </authorList>
    </citation>
    <scope>NUCLEOTIDE SEQUENCE</scope>
</reference>
<organism evidence="1 2">
    <name type="scientific">Lactuca saligna</name>
    <name type="common">Willowleaf lettuce</name>
    <dbReference type="NCBI Taxonomy" id="75948"/>
    <lineage>
        <taxon>Eukaryota</taxon>
        <taxon>Viridiplantae</taxon>
        <taxon>Streptophyta</taxon>
        <taxon>Embryophyta</taxon>
        <taxon>Tracheophyta</taxon>
        <taxon>Spermatophyta</taxon>
        <taxon>Magnoliopsida</taxon>
        <taxon>eudicotyledons</taxon>
        <taxon>Gunneridae</taxon>
        <taxon>Pentapetalae</taxon>
        <taxon>asterids</taxon>
        <taxon>campanulids</taxon>
        <taxon>Asterales</taxon>
        <taxon>Asteraceae</taxon>
        <taxon>Cichorioideae</taxon>
        <taxon>Cichorieae</taxon>
        <taxon>Lactucinae</taxon>
        <taxon>Lactuca</taxon>
    </lineage>
</organism>
<dbReference type="Proteomes" id="UP001177003">
    <property type="component" value="Chromosome 3"/>
</dbReference>
<evidence type="ECO:0008006" key="3">
    <source>
        <dbReference type="Google" id="ProtNLM"/>
    </source>
</evidence>
<dbReference type="SUPFAM" id="SSF54001">
    <property type="entry name" value="Cysteine proteinases"/>
    <property type="match status" value="1"/>
</dbReference>
<dbReference type="InterPro" id="IPR038765">
    <property type="entry name" value="Papain-like_cys_pep_sf"/>
</dbReference>
<evidence type="ECO:0000313" key="2">
    <source>
        <dbReference type="Proteomes" id="UP001177003"/>
    </source>
</evidence>
<protein>
    <recommendedName>
        <fullName evidence="3">Ubiquitin-like protease family profile domain-containing protein</fullName>
    </recommendedName>
</protein>
<evidence type="ECO:0000313" key="1">
    <source>
        <dbReference type="EMBL" id="CAI9276649.1"/>
    </source>
</evidence>
<dbReference type="PANTHER" id="PTHR33018">
    <property type="entry name" value="OS10G0338966 PROTEIN-RELATED"/>
    <property type="match status" value="1"/>
</dbReference>
<gene>
    <name evidence="1" type="ORF">LSALG_LOCUS16618</name>
</gene>
<keyword evidence="2" id="KW-1185">Reference proteome</keyword>
<dbReference type="PANTHER" id="PTHR33018:SF37">
    <property type="entry name" value="TRANSPOSASE TNP1_EN_SPM-LIKE DOMAIN-CONTAINING PROTEIN"/>
    <property type="match status" value="1"/>
</dbReference>
<proteinExistence type="predicted"/>
<name>A0AA35YMJ5_LACSI</name>
<sequence length="544" mass="63262">MDDQPQRPPPPQERKKRIATQLIDCQEPQEIDFNHFGLHYGDKQIKFANECGVLTHSMISINYQTWKKVSQGELEMLWLTIKRRWNIQNNKRRGDVLKICNIAWKSYKKRLIRDFMANGRDPIPIYPYLDPDTWKTFKKERSSKEFQIISEKERANAKLQKNPTRLGPHGYRGRQAQWEQEIASGGLSEELASELCKIKSQRSKDFVMGRLSKNESGSYYAPLGMQATLTKLAEVESQISRGDWVPEPGEDSLTAVLGREHPVRTRAVGHTVGLRKAIHGIDKKKRKMRSTGSELFYWLGLSVWGLIQGRKQQNSTPSLPQTSVGVCTRKNTLTPMNKSKPIELLRERLKNNPLSHVVADDGILETDKFEFWVEHDEILQLLNKRTLDVTILTVWEMNLHSIARVKNKCSFLNPHKILGESCQENPEAVINYIVDVMRIQQGKQFLIAPYLQRAFARYGKYTSNPISWTLDECNQQPGDWECGYYVMKWMMDFVMVEQHGFLSRMVLKKKSHDWKIWKDLEALFRMIKDSKAMEVDNEHRNIKA</sequence>